<dbReference type="GeneID" id="98152066"/>
<reference evidence="7 8" key="1">
    <citation type="submission" date="2024-07" db="EMBL/GenBank/DDBJ databases">
        <title>Section-level genome sequencing and comparative genomics of Aspergillus sections Usti and Cavernicolus.</title>
        <authorList>
            <consortium name="Lawrence Berkeley National Laboratory"/>
            <person name="Nybo J.L."/>
            <person name="Vesth T.C."/>
            <person name="Theobald S."/>
            <person name="Frisvad J.C."/>
            <person name="Larsen T.O."/>
            <person name="Kjaerboelling I."/>
            <person name="Rothschild-Mancinelli K."/>
            <person name="Lyhne E.K."/>
            <person name="Kogle M.E."/>
            <person name="Barry K."/>
            <person name="Clum A."/>
            <person name="Na H."/>
            <person name="Ledsgaard L."/>
            <person name="Lin J."/>
            <person name="Lipzen A."/>
            <person name="Kuo A."/>
            <person name="Riley R."/>
            <person name="Mondo S."/>
            <person name="LaButti K."/>
            <person name="Haridas S."/>
            <person name="Pangalinan J."/>
            <person name="Salamov A.A."/>
            <person name="Simmons B.A."/>
            <person name="Magnuson J.K."/>
            <person name="Chen J."/>
            <person name="Drula E."/>
            <person name="Henrissat B."/>
            <person name="Wiebenga A."/>
            <person name="Lubbers R.J."/>
            <person name="Gomes A.C."/>
            <person name="Macurrencykelacurrency M.R."/>
            <person name="Stajich J."/>
            <person name="Grigoriev I.V."/>
            <person name="Mortensen U.H."/>
            <person name="De vries R.P."/>
            <person name="Baker S.E."/>
            <person name="Andersen M.R."/>
        </authorList>
    </citation>
    <scope>NUCLEOTIDE SEQUENCE [LARGE SCALE GENOMIC DNA]</scope>
    <source>
        <strain evidence="7 8">CBS 756.74</strain>
    </source>
</reference>
<protein>
    <recommendedName>
        <fullName evidence="6">FYVE-type domain-containing protein</fullName>
    </recommendedName>
</protein>
<dbReference type="InterPro" id="IPR013083">
    <property type="entry name" value="Znf_RING/FYVE/PHD"/>
</dbReference>
<dbReference type="EMBL" id="JBFXLR010000005">
    <property type="protein sequence ID" value="KAL2858222.1"/>
    <property type="molecule type" value="Genomic_DNA"/>
</dbReference>
<evidence type="ECO:0000256" key="1">
    <source>
        <dbReference type="ARBA" id="ARBA00022723"/>
    </source>
</evidence>
<accession>A0ABR4L412</accession>
<dbReference type="InterPro" id="IPR011011">
    <property type="entry name" value="Znf_FYVE_PHD"/>
</dbReference>
<evidence type="ECO:0000256" key="5">
    <source>
        <dbReference type="SAM" id="MobiDB-lite"/>
    </source>
</evidence>
<sequence length="297" mass="33727">MLLSAWQRKVPVQIPACPLCSFDSEDQNILLDHIAEHIHSLSLRSLPWPTRDGSGKTDEDEGTSYFGQHPYFDVDSAQSELSSSLSDMSLLDAKLEINSGSDAEEPTSTRDIQQQQLTEDALELVPNNTSKQANTSDWLGILNAQTDLTDDKAAADNESLAFDHFEHPNRRYLYSEKKAIPLDPDTWVRMEDVSKCNDCGKSFNNRRRKYHCWICGNVFDSECTATVSGQDYGLSDTENTRVCKRCQNGFNFQANRTNPEASLDLSPAPQRVTSRKDFRESLKRRLRLPDRKIDWKT</sequence>
<keyword evidence="1" id="KW-0479">Metal-binding</keyword>
<dbReference type="SUPFAM" id="SSF57903">
    <property type="entry name" value="FYVE/PHD zinc finger"/>
    <property type="match status" value="1"/>
</dbReference>
<evidence type="ECO:0000313" key="7">
    <source>
        <dbReference type="EMBL" id="KAL2858222.1"/>
    </source>
</evidence>
<evidence type="ECO:0000313" key="8">
    <source>
        <dbReference type="Proteomes" id="UP001610444"/>
    </source>
</evidence>
<evidence type="ECO:0000259" key="6">
    <source>
        <dbReference type="PROSITE" id="PS50178"/>
    </source>
</evidence>
<feature type="region of interest" description="Disordered" evidence="5">
    <location>
        <begin position="257"/>
        <end position="277"/>
    </location>
</feature>
<dbReference type="PROSITE" id="PS50178">
    <property type="entry name" value="ZF_FYVE"/>
    <property type="match status" value="1"/>
</dbReference>
<evidence type="ECO:0000256" key="3">
    <source>
        <dbReference type="ARBA" id="ARBA00022833"/>
    </source>
</evidence>
<dbReference type="Gene3D" id="3.30.40.10">
    <property type="entry name" value="Zinc/RING finger domain, C3HC4 (zinc finger)"/>
    <property type="match status" value="1"/>
</dbReference>
<dbReference type="Proteomes" id="UP001610444">
    <property type="component" value="Unassembled WGS sequence"/>
</dbReference>
<feature type="domain" description="FYVE-type" evidence="6">
    <location>
        <begin position="190"/>
        <end position="251"/>
    </location>
</feature>
<evidence type="ECO:0000256" key="4">
    <source>
        <dbReference type="PROSITE-ProRule" id="PRU00091"/>
    </source>
</evidence>
<dbReference type="SMART" id="SM00064">
    <property type="entry name" value="FYVE"/>
    <property type="match status" value="1"/>
</dbReference>
<name>A0ABR4L412_9EURO</name>
<organism evidence="7 8">
    <name type="scientific">Aspergillus pseudodeflectus</name>
    <dbReference type="NCBI Taxonomy" id="176178"/>
    <lineage>
        <taxon>Eukaryota</taxon>
        <taxon>Fungi</taxon>
        <taxon>Dikarya</taxon>
        <taxon>Ascomycota</taxon>
        <taxon>Pezizomycotina</taxon>
        <taxon>Eurotiomycetes</taxon>
        <taxon>Eurotiomycetidae</taxon>
        <taxon>Eurotiales</taxon>
        <taxon>Aspergillaceae</taxon>
        <taxon>Aspergillus</taxon>
        <taxon>Aspergillus subgen. Nidulantes</taxon>
    </lineage>
</organism>
<dbReference type="Pfam" id="PF01363">
    <property type="entry name" value="FYVE"/>
    <property type="match status" value="1"/>
</dbReference>
<evidence type="ECO:0000256" key="2">
    <source>
        <dbReference type="ARBA" id="ARBA00022771"/>
    </source>
</evidence>
<proteinExistence type="predicted"/>
<dbReference type="InterPro" id="IPR000306">
    <property type="entry name" value="Znf_FYVE"/>
</dbReference>
<dbReference type="RefSeq" id="XP_070903391.1">
    <property type="nucleotide sequence ID" value="XM_071036902.1"/>
</dbReference>
<keyword evidence="2 4" id="KW-0863">Zinc-finger</keyword>
<keyword evidence="8" id="KW-1185">Reference proteome</keyword>
<comment type="caution">
    <text evidence="7">The sequence shown here is derived from an EMBL/GenBank/DDBJ whole genome shotgun (WGS) entry which is preliminary data.</text>
</comment>
<gene>
    <name evidence="7" type="ORF">BJX68DRAFT_163009</name>
</gene>
<keyword evidence="3" id="KW-0862">Zinc</keyword>
<dbReference type="InterPro" id="IPR017455">
    <property type="entry name" value="Znf_FYVE-rel"/>
</dbReference>